<keyword evidence="2" id="KW-1185">Reference proteome</keyword>
<organism evidence="1 2">
    <name type="scientific">Piloderma croceum (strain F 1598)</name>
    <dbReference type="NCBI Taxonomy" id="765440"/>
    <lineage>
        <taxon>Eukaryota</taxon>
        <taxon>Fungi</taxon>
        <taxon>Dikarya</taxon>
        <taxon>Basidiomycota</taxon>
        <taxon>Agaricomycotina</taxon>
        <taxon>Agaricomycetes</taxon>
        <taxon>Agaricomycetidae</taxon>
        <taxon>Atheliales</taxon>
        <taxon>Atheliaceae</taxon>
        <taxon>Piloderma</taxon>
    </lineage>
</organism>
<dbReference type="AlphaFoldDB" id="A0A0C3AU42"/>
<dbReference type="HOGENOM" id="CLU_2705736_0_0_1"/>
<name>A0A0C3AU42_PILCF</name>
<reference evidence="1 2" key="1">
    <citation type="submission" date="2014-04" db="EMBL/GenBank/DDBJ databases">
        <authorList>
            <consortium name="DOE Joint Genome Institute"/>
            <person name="Kuo A."/>
            <person name="Tarkka M."/>
            <person name="Buscot F."/>
            <person name="Kohler A."/>
            <person name="Nagy L.G."/>
            <person name="Floudas D."/>
            <person name="Copeland A."/>
            <person name="Barry K.W."/>
            <person name="Cichocki N."/>
            <person name="Veneault-Fourrey C."/>
            <person name="LaButti K."/>
            <person name="Lindquist E.A."/>
            <person name="Lipzen A."/>
            <person name="Lundell T."/>
            <person name="Morin E."/>
            <person name="Murat C."/>
            <person name="Sun H."/>
            <person name="Tunlid A."/>
            <person name="Henrissat B."/>
            <person name="Grigoriev I.V."/>
            <person name="Hibbett D.S."/>
            <person name="Martin F."/>
            <person name="Nordberg H.P."/>
            <person name="Cantor M.N."/>
            <person name="Hua S.X."/>
        </authorList>
    </citation>
    <scope>NUCLEOTIDE SEQUENCE [LARGE SCALE GENOMIC DNA]</scope>
    <source>
        <strain evidence="1 2">F 1598</strain>
    </source>
</reference>
<accession>A0A0C3AU42</accession>
<protein>
    <submittedName>
        <fullName evidence="1">Uncharacterized protein</fullName>
    </submittedName>
</protein>
<reference evidence="2" key="2">
    <citation type="submission" date="2015-01" db="EMBL/GenBank/DDBJ databases">
        <title>Evolutionary Origins and Diversification of the Mycorrhizal Mutualists.</title>
        <authorList>
            <consortium name="DOE Joint Genome Institute"/>
            <consortium name="Mycorrhizal Genomics Consortium"/>
            <person name="Kohler A."/>
            <person name="Kuo A."/>
            <person name="Nagy L.G."/>
            <person name="Floudas D."/>
            <person name="Copeland A."/>
            <person name="Barry K.W."/>
            <person name="Cichocki N."/>
            <person name="Veneault-Fourrey C."/>
            <person name="LaButti K."/>
            <person name="Lindquist E.A."/>
            <person name="Lipzen A."/>
            <person name="Lundell T."/>
            <person name="Morin E."/>
            <person name="Murat C."/>
            <person name="Riley R."/>
            <person name="Ohm R."/>
            <person name="Sun H."/>
            <person name="Tunlid A."/>
            <person name="Henrissat B."/>
            <person name="Grigoriev I.V."/>
            <person name="Hibbett D.S."/>
            <person name="Martin F."/>
        </authorList>
    </citation>
    <scope>NUCLEOTIDE SEQUENCE [LARGE SCALE GENOMIC DNA]</scope>
    <source>
        <strain evidence="2">F 1598</strain>
    </source>
</reference>
<evidence type="ECO:0000313" key="2">
    <source>
        <dbReference type="Proteomes" id="UP000054166"/>
    </source>
</evidence>
<proteinExistence type="predicted"/>
<dbReference type="EMBL" id="KN833025">
    <property type="protein sequence ID" value="KIM77458.1"/>
    <property type="molecule type" value="Genomic_DNA"/>
</dbReference>
<gene>
    <name evidence="1" type="ORF">PILCRDRAFT_825425</name>
</gene>
<evidence type="ECO:0000313" key="1">
    <source>
        <dbReference type="EMBL" id="KIM77458.1"/>
    </source>
</evidence>
<sequence length="88" mass="9868">MSMKPLTDNASAEVLRYETQSIPTPNAKKYAPSRATQTFEPIQDELSSEQEGWARGHARGARLSGECIFTDVRRAIWMLVAVAEWLIS</sequence>
<dbReference type="Proteomes" id="UP000054166">
    <property type="component" value="Unassembled WGS sequence"/>
</dbReference>
<dbReference type="InParanoid" id="A0A0C3AU42"/>